<dbReference type="InterPro" id="IPR002885">
    <property type="entry name" value="PPR_rpt"/>
</dbReference>
<dbReference type="PANTHER" id="PTHR47930">
    <property type="entry name" value="YALI0C12947P"/>
    <property type="match status" value="1"/>
</dbReference>
<sequence>MLRQVIQGAWRYRYSACSKKCLITRSSFLRRPFSASPSQYVRNVGRGDKIRFFEQDSIGSKNRVEIDPDADDAADREDMKDELAKLDSELESLKKGPFDVDSPFIQNLPEPDRKLAIEALRKYEAEHGQEAHIGEGTGLEKVFDKELDDMIKEEFEGLAKEEEDSWDLRKPLIETDCPVAATETENVPTQSHPYEHRFRNYLELAITQPDTSNIHELWRWYQRSKNNIPSFLESLPPDVLRSLWKAHVQGPQPTPNKLTHMQVLVEDFKSIGRTLSPDETLEYVEVLHSGGDTEKALQMWEEQQVLISSGEGDIDAYWNMGVRLFAASGDPQRAQDIAFAFLSNSESRGCRFARILIPIITAWTKQTDKVATNKAWAIYLQLRTLLGSEMTMGDYDEISIGLLHNGKVDLALAVFKDMMITGGDSANDSTAIFTRAIGLAGHLKSSNIKEEDVNKISLSALTFLPRRLQNKFFYASWMKKLIGMGEVDSAASVVELMFERGVRPDAIHLNGIISGWLRHGSSLSRDKAEQLGWSMIQHRIDTVWNRLQPSPDSSKPSIPSMTEEPRVPQFLKRTLPPANIETFSILLLHYTRRGDDGMIRYLEKCLDDSQIRPNSYFMNHLLYAELRKHRIGPLWQQFQSMSTQVQPDLETFACLWDCGKLQYDRSRRSRMPYDPNFPPVRQLFSMMMHWYTSLNPRAKQQTHAEFSKELYDQITLCFCLSKDLYGTLVSLYALRDIFGYYPDSETARMLVLQITSMAGIPGNTPKKARRRLSSTPRHKENIQNVQTLLQVLEERKASALQAQGLSIDELSEDERKQYQLEILGDLIISVIERTWTGPDHIKEQITTAMQEMGARVDGLPSS</sequence>
<dbReference type="PROSITE" id="PS51375">
    <property type="entry name" value="PPR"/>
    <property type="match status" value="1"/>
</dbReference>
<protein>
    <submittedName>
        <fullName evidence="2">Pentatricopeptide repeat protein</fullName>
    </submittedName>
</protein>
<gene>
    <name evidence="2" type="ORF">BGW36DRAFT_375656</name>
</gene>
<keyword evidence="3" id="KW-1185">Reference proteome</keyword>
<dbReference type="Proteomes" id="UP001201262">
    <property type="component" value="Unassembled WGS sequence"/>
</dbReference>
<dbReference type="Gene3D" id="1.25.40.10">
    <property type="entry name" value="Tetratricopeptide repeat domain"/>
    <property type="match status" value="1"/>
</dbReference>
<feature type="repeat" description="PPR" evidence="1">
    <location>
        <begin position="470"/>
        <end position="504"/>
    </location>
</feature>
<proteinExistence type="predicted"/>
<reference evidence="2" key="1">
    <citation type="submission" date="2021-12" db="EMBL/GenBank/DDBJ databases">
        <title>Convergent genome expansion in fungi linked to evolution of root-endophyte symbiosis.</title>
        <authorList>
            <consortium name="DOE Joint Genome Institute"/>
            <person name="Ke Y.-H."/>
            <person name="Bonito G."/>
            <person name="Liao H.-L."/>
            <person name="Looney B."/>
            <person name="Rojas-Flechas A."/>
            <person name="Nash J."/>
            <person name="Hameed K."/>
            <person name="Schadt C."/>
            <person name="Martin F."/>
            <person name="Crous P.W."/>
            <person name="Miettinen O."/>
            <person name="Magnuson J.K."/>
            <person name="Labbe J."/>
            <person name="Jacobson D."/>
            <person name="Doktycz M.J."/>
            <person name="Veneault-Fourrey C."/>
            <person name="Kuo A."/>
            <person name="Mondo S."/>
            <person name="Calhoun S."/>
            <person name="Riley R."/>
            <person name="Ohm R."/>
            <person name="LaButti K."/>
            <person name="Andreopoulos B."/>
            <person name="Pangilinan J."/>
            <person name="Nolan M."/>
            <person name="Tritt A."/>
            <person name="Clum A."/>
            <person name="Lipzen A."/>
            <person name="Daum C."/>
            <person name="Barry K."/>
            <person name="Grigoriev I.V."/>
            <person name="Vilgalys R."/>
        </authorList>
    </citation>
    <scope>NUCLEOTIDE SEQUENCE</scope>
    <source>
        <strain evidence="2">PMI_201</strain>
    </source>
</reference>
<accession>A0AAD4KW87</accession>
<dbReference type="RefSeq" id="XP_046074846.1">
    <property type="nucleotide sequence ID" value="XM_046215791.1"/>
</dbReference>
<dbReference type="AlphaFoldDB" id="A0AAD4KW87"/>
<evidence type="ECO:0000313" key="2">
    <source>
        <dbReference type="EMBL" id="KAH8701140.1"/>
    </source>
</evidence>
<dbReference type="InterPro" id="IPR011990">
    <property type="entry name" value="TPR-like_helical_dom_sf"/>
</dbReference>
<organism evidence="2 3">
    <name type="scientific">Talaromyces proteolyticus</name>
    <dbReference type="NCBI Taxonomy" id="1131652"/>
    <lineage>
        <taxon>Eukaryota</taxon>
        <taxon>Fungi</taxon>
        <taxon>Dikarya</taxon>
        <taxon>Ascomycota</taxon>
        <taxon>Pezizomycotina</taxon>
        <taxon>Eurotiomycetes</taxon>
        <taxon>Eurotiomycetidae</taxon>
        <taxon>Eurotiales</taxon>
        <taxon>Trichocomaceae</taxon>
        <taxon>Talaromyces</taxon>
        <taxon>Talaromyces sect. Bacilispori</taxon>
    </lineage>
</organism>
<name>A0AAD4KW87_9EURO</name>
<dbReference type="GeneID" id="70246078"/>
<evidence type="ECO:0000313" key="3">
    <source>
        <dbReference type="Proteomes" id="UP001201262"/>
    </source>
</evidence>
<dbReference type="EMBL" id="JAJTJA010000004">
    <property type="protein sequence ID" value="KAH8701140.1"/>
    <property type="molecule type" value="Genomic_DNA"/>
</dbReference>
<evidence type="ECO:0000256" key="1">
    <source>
        <dbReference type="PROSITE-ProRule" id="PRU00708"/>
    </source>
</evidence>
<dbReference type="PANTHER" id="PTHR47930:SF2">
    <property type="entry name" value="PENTATRICOPEPTIDE REPEAT PROTEIN (AFU_ORTHOLOGUE AFUA_8G04250)"/>
    <property type="match status" value="1"/>
</dbReference>
<comment type="caution">
    <text evidence="2">The sequence shown here is derived from an EMBL/GenBank/DDBJ whole genome shotgun (WGS) entry which is preliminary data.</text>
</comment>